<evidence type="ECO:0000313" key="6">
    <source>
        <dbReference type="Proteomes" id="UP000694941"/>
    </source>
</evidence>
<evidence type="ECO:0000256" key="5">
    <source>
        <dbReference type="ARBA" id="ARBA00023004"/>
    </source>
</evidence>
<evidence type="ECO:0000256" key="3">
    <source>
        <dbReference type="ARBA" id="ARBA00022723"/>
    </source>
</evidence>
<comment type="similarity">
    <text evidence="2">Belongs to the carotenoid oxygenase family.</text>
</comment>
<dbReference type="PANTHER" id="PTHR10543:SF24">
    <property type="entry name" value="CAROTENOID ISOMEROOXYGENASE"/>
    <property type="match status" value="1"/>
</dbReference>
<evidence type="ECO:0000256" key="4">
    <source>
        <dbReference type="ARBA" id="ARBA00023002"/>
    </source>
</evidence>
<proteinExistence type="inferred from homology"/>
<evidence type="ECO:0000256" key="2">
    <source>
        <dbReference type="ARBA" id="ARBA00006787"/>
    </source>
</evidence>
<gene>
    <name evidence="7" type="primary">LOC106463584</name>
</gene>
<evidence type="ECO:0000313" key="7">
    <source>
        <dbReference type="RefSeq" id="XP_022246823.1"/>
    </source>
</evidence>
<dbReference type="GeneID" id="106463584"/>
<keyword evidence="3" id="KW-0479">Metal-binding</keyword>
<dbReference type="PANTHER" id="PTHR10543">
    <property type="entry name" value="BETA-CAROTENE DIOXYGENASE"/>
    <property type="match status" value="1"/>
</dbReference>
<dbReference type="InterPro" id="IPR004294">
    <property type="entry name" value="Carotenoid_Oase"/>
</dbReference>
<dbReference type="RefSeq" id="XP_022246823.1">
    <property type="nucleotide sequence ID" value="XM_022391115.1"/>
</dbReference>
<protein>
    <submittedName>
        <fullName evidence="7">Beta,beta-carotene 9',10'-oxygenase-like</fullName>
    </submittedName>
</protein>
<evidence type="ECO:0000256" key="1">
    <source>
        <dbReference type="ARBA" id="ARBA00001954"/>
    </source>
</evidence>
<organism evidence="6 7">
    <name type="scientific">Limulus polyphemus</name>
    <name type="common">Atlantic horseshoe crab</name>
    <dbReference type="NCBI Taxonomy" id="6850"/>
    <lineage>
        <taxon>Eukaryota</taxon>
        <taxon>Metazoa</taxon>
        <taxon>Ecdysozoa</taxon>
        <taxon>Arthropoda</taxon>
        <taxon>Chelicerata</taxon>
        <taxon>Merostomata</taxon>
        <taxon>Xiphosura</taxon>
        <taxon>Limulidae</taxon>
        <taxon>Limulus</taxon>
    </lineage>
</organism>
<comment type="cofactor">
    <cofactor evidence="1">
        <name>Fe(2+)</name>
        <dbReference type="ChEBI" id="CHEBI:29033"/>
    </cofactor>
</comment>
<keyword evidence="5" id="KW-0408">Iron</keyword>
<name>A0ABM1ST67_LIMPO</name>
<reference evidence="7" key="1">
    <citation type="submission" date="2025-08" db="UniProtKB">
        <authorList>
            <consortium name="RefSeq"/>
        </authorList>
    </citation>
    <scope>IDENTIFICATION</scope>
    <source>
        <tissue evidence="7">Muscle</tissue>
    </source>
</reference>
<dbReference type="Pfam" id="PF03055">
    <property type="entry name" value="RPE65"/>
    <property type="match status" value="1"/>
</dbReference>
<sequence>MEIIFNNATDSPNTEVETTVKGEIPKWLNGQLFRIGPGKFDLAEDFCVNHWFDGAGILYRYTIKDGKVTFKSRFLETEAYEKMCTVKRPVFTEFGTRSYPDPCKSMFSRFWSKLIPGDMTDNVIGNVFTMSDELYCVTETCYLWRVDPETLKTMDKVNLEKLISINLASAHPHVDPDGTSYNLACSFHKGLKYHIVKIPPQLPLKEEENNGPRAFLKASIITTISSSWTTCFSYYHSFVISENFVVFLEQPQLLNTLKLATSVVKGLALIECMDWVPKEKTRFYVIEKSTGKVLKTVYKSEAFFVFHHVNAYEENNQIVVDLIGYEDPSFLQKYKLEKLRAGLFEEICPPQLRRFVLPLGKDLKKGENLVTLPNTKARAVKQENGVIWLTDEKLAKPGFEMPTINYKMHNGRKYRYVYGSGAFEQGYFKNAVCKFDFETNELKLWRESDNVYAGELTFVASPDAKEEDDGVLLCVAIDVRPNRPNMMIVLDAKTFTEIGRAEIDPEITIRAGVHSHFVKSKN</sequence>
<keyword evidence="4" id="KW-0560">Oxidoreductase</keyword>
<keyword evidence="6" id="KW-1185">Reference proteome</keyword>
<dbReference type="Proteomes" id="UP000694941">
    <property type="component" value="Unplaced"/>
</dbReference>
<accession>A0ABM1ST67</accession>